<dbReference type="GO" id="GO:0045944">
    <property type="term" value="P:positive regulation of transcription by RNA polymerase II"/>
    <property type="evidence" value="ECO:0007669"/>
    <property type="project" value="TreeGrafter"/>
</dbReference>
<dbReference type="SMART" id="SM00248">
    <property type="entry name" value="ANK"/>
    <property type="match status" value="2"/>
</dbReference>
<dbReference type="Pfam" id="PF07525">
    <property type="entry name" value="SOCS_box"/>
    <property type="match status" value="1"/>
</dbReference>
<comment type="similarity">
    <text evidence="2">Belongs to the ankyrin SOCS box (ASB) family.</text>
</comment>
<dbReference type="GO" id="GO:0005634">
    <property type="term" value="C:nucleus"/>
    <property type="evidence" value="ECO:0007669"/>
    <property type="project" value="TreeGrafter"/>
</dbReference>
<dbReference type="UniPathway" id="UPA00143"/>
<dbReference type="PRINTS" id="PR01415">
    <property type="entry name" value="ANKYRIN"/>
</dbReference>
<dbReference type="PROSITE" id="PS50088">
    <property type="entry name" value="ANK_REPEAT"/>
    <property type="match status" value="2"/>
</dbReference>
<dbReference type="InterPro" id="IPR036036">
    <property type="entry name" value="SOCS_box-like_dom_sf"/>
</dbReference>
<feature type="domain" description="SOCS box" evidence="6">
    <location>
        <begin position="380"/>
        <end position="419"/>
    </location>
</feature>
<comment type="caution">
    <text evidence="7">The sequence shown here is derived from an EMBL/GenBank/DDBJ whole genome shotgun (WGS) entry which is preliminary data.</text>
</comment>
<dbReference type="GO" id="GO:0000976">
    <property type="term" value="F:transcription cis-regulatory region binding"/>
    <property type="evidence" value="ECO:0007669"/>
    <property type="project" value="TreeGrafter"/>
</dbReference>
<dbReference type="PANTHER" id="PTHR24193:SF121">
    <property type="entry name" value="ADA2A-CONTAINING COMPLEX COMPONENT 3, ISOFORM D"/>
    <property type="match status" value="1"/>
</dbReference>
<dbReference type="InterPro" id="IPR050663">
    <property type="entry name" value="Ankyrin-SOCS_Box"/>
</dbReference>
<keyword evidence="4 5" id="KW-0040">ANK repeat</keyword>
<reference evidence="7" key="1">
    <citation type="submission" date="2020-08" db="EMBL/GenBank/DDBJ databases">
        <authorList>
            <person name="Shumante A."/>
            <person name="Zimin A.V."/>
            <person name="Puiu D."/>
            <person name="Salzberg S.L."/>
        </authorList>
    </citation>
    <scope>NUCLEOTIDE SEQUENCE</scope>
    <source>
        <strain evidence="7">WC2-LM</strain>
        <tissue evidence="7">Liver</tissue>
    </source>
</reference>
<dbReference type="SUPFAM" id="SSF158235">
    <property type="entry name" value="SOCS box-like"/>
    <property type="match status" value="1"/>
</dbReference>
<evidence type="ECO:0000256" key="5">
    <source>
        <dbReference type="PROSITE-ProRule" id="PRU00023"/>
    </source>
</evidence>
<feature type="repeat" description="ANK" evidence="5">
    <location>
        <begin position="113"/>
        <end position="145"/>
    </location>
</feature>
<dbReference type="SMART" id="SM00253">
    <property type="entry name" value="SOCS"/>
    <property type="match status" value="1"/>
</dbReference>
<dbReference type="FunFam" id="1.25.40.20:FF:000154">
    <property type="entry name" value="Ankyrin repeat and SOCS box containing 10"/>
    <property type="match status" value="1"/>
</dbReference>
<evidence type="ECO:0000259" key="6">
    <source>
        <dbReference type="PROSITE" id="PS50225"/>
    </source>
</evidence>
<evidence type="ECO:0000256" key="2">
    <source>
        <dbReference type="ARBA" id="ARBA00005949"/>
    </source>
</evidence>
<feature type="repeat" description="ANK" evidence="5">
    <location>
        <begin position="145"/>
        <end position="177"/>
    </location>
</feature>
<dbReference type="GO" id="GO:0035556">
    <property type="term" value="P:intracellular signal transduction"/>
    <property type="evidence" value="ECO:0007669"/>
    <property type="project" value="InterPro"/>
</dbReference>
<evidence type="ECO:0000256" key="1">
    <source>
        <dbReference type="ARBA" id="ARBA00004906"/>
    </source>
</evidence>
<dbReference type="Pfam" id="PF12796">
    <property type="entry name" value="Ank_2"/>
    <property type="match status" value="1"/>
</dbReference>
<name>A0A834UKA1_MARMO</name>
<accession>A0A834UKA1</accession>
<dbReference type="Proteomes" id="UP000662637">
    <property type="component" value="Unassembled WGS sequence"/>
</dbReference>
<dbReference type="PROSITE" id="PS50297">
    <property type="entry name" value="ANK_REP_REGION"/>
    <property type="match status" value="2"/>
</dbReference>
<dbReference type="AlphaFoldDB" id="A0A834UKA1"/>
<dbReference type="SUPFAM" id="SSF48403">
    <property type="entry name" value="Ankyrin repeat"/>
    <property type="match status" value="1"/>
</dbReference>
<dbReference type="PROSITE" id="PS50225">
    <property type="entry name" value="SOCS"/>
    <property type="match status" value="1"/>
</dbReference>
<sequence length="427" mass="47065">MSWSPEECRGQGDPPSDRHTLCARLVEKPSRGSEEHTQSGLGPIVTRTASGPALAFWQAVLAGDVGSVSRVLADSSTSLAPDSIFDTSDPERWRDFRFNIRALRLWSLTYEEELTTPLHVAASRGHTEVLQLLLRRRAKPDSAPGGRTALHEACAAGHTACVHVLLVAGADPNIPDQDGKRPLHLCRGAGTLQRGKRRTWHSRQIPGTLRLPAALPCPVACLGEPRGQQSKGPHVSISCDLKALQSWLGFLPSHEEDAGAYPRIAGHSSSAGGSGSLGFLEEWAWDGQFWEACQAWAFYLFPPSARAPGRQGCPGPSCCMRHTWDVHEVLERWCTSPRTIEVLMNTYSVLQLPEEAMGLVPPETLKKHQHFYSSLFALVRQPRSLQHLSRCALRAHLAGCLPHALPRLPLPPRLLRYLQLDFEDVLY</sequence>
<evidence type="ECO:0000256" key="3">
    <source>
        <dbReference type="ARBA" id="ARBA00022737"/>
    </source>
</evidence>
<dbReference type="InterPro" id="IPR002110">
    <property type="entry name" value="Ankyrin_rpt"/>
</dbReference>
<dbReference type="SMART" id="SM00969">
    <property type="entry name" value="SOCS_box"/>
    <property type="match status" value="1"/>
</dbReference>
<dbReference type="InterPro" id="IPR036770">
    <property type="entry name" value="Ankyrin_rpt-contain_sf"/>
</dbReference>
<dbReference type="Gene3D" id="1.25.40.20">
    <property type="entry name" value="Ankyrin repeat-containing domain"/>
    <property type="match status" value="1"/>
</dbReference>
<dbReference type="GO" id="GO:0016567">
    <property type="term" value="P:protein ubiquitination"/>
    <property type="evidence" value="ECO:0007669"/>
    <property type="project" value="UniProtKB-UniPathway"/>
</dbReference>
<dbReference type="InterPro" id="IPR001496">
    <property type="entry name" value="SOCS_box"/>
</dbReference>
<evidence type="ECO:0000313" key="7">
    <source>
        <dbReference type="EMBL" id="KAF7461985.1"/>
    </source>
</evidence>
<protein>
    <recommendedName>
        <fullName evidence="6">SOCS box domain-containing protein</fullName>
    </recommendedName>
</protein>
<keyword evidence="3" id="KW-0677">Repeat</keyword>
<evidence type="ECO:0000313" key="8">
    <source>
        <dbReference type="Proteomes" id="UP000662637"/>
    </source>
</evidence>
<gene>
    <name evidence="7" type="ORF">GHT09_013313</name>
</gene>
<dbReference type="PANTHER" id="PTHR24193">
    <property type="entry name" value="ANKYRIN REPEAT PROTEIN"/>
    <property type="match status" value="1"/>
</dbReference>
<comment type="pathway">
    <text evidence="1">Protein modification; protein ubiquitination.</text>
</comment>
<evidence type="ECO:0000256" key="4">
    <source>
        <dbReference type="ARBA" id="ARBA00023043"/>
    </source>
</evidence>
<dbReference type="EMBL" id="WJEC01008469">
    <property type="protein sequence ID" value="KAF7461985.1"/>
    <property type="molecule type" value="Genomic_DNA"/>
</dbReference>
<proteinExistence type="inferred from homology"/>
<organism evidence="7 8">
    <name type="scientific">Marmota monax</name>
    <name type="common">Woodchuck</name>
    <dbReference type="NCBI Taxonomy" id="9995"/>
    <lineage>
        <taxon>Eukaryota</taxon>
        <taxon>Metazoa</taxon>
        <taxon>Chordata</taxon>
        <taxon>Craniata</taxon>
        <taxon>Vertebrata</taxon>
        <taxon>Euteleostomi</taxon>
        <taxon>Mammalia</taxon>
        <taxon>Eutheria</taxon>
        <taxon>Euarchontoglires</taxon>
        <taxon>Glires</taxon>
        <taxon>Rodentia</taxon>
        <taxon>Sciuromorpha</taxon>
        <taxon>Sciuridae</taxon>
        <taxon>Xerinae</taxon>
        <taxon>Marmotini</taxon>
        <taxon>Marmota</taxon>
    </lineage>
</organism>